<dbReference type="InterPro" id="IPR012337">
    <property type="entry name" value="RNaseH-like_sf"/>
</dbReference>
<dbReference type="GO" id="GO:0003964">
    <property type="term" value="F:RNA-directed DNA polymerase activity"/>
    <property type="evidence" value="ECO:0007669"/>
    <property type="project" value="UniProtKB-KW"/>
</dbReference>
<keyword evidence="2" id="KW-0695">RNA-directed DNA polymerase</keyword>
<dbReference type="OrthoDB" id="4917326at2759"/>
<dbReference type="GO" id="GO:0003676">
    <property type="term" value="F:nucleic acid binding"/>
    <property type="evidence" value="ECO:0007669"/>
    <property type="project" value="InterPro"/>
</dbReference>
<proteinExistence type="predicted"/>
<protein>
    <submittedName>
        <fullName evidence="2">Reverse transcriptase domain protein</fullName>
    </submittedName>
</protein>
<keyword evidence="2" id="KW-0808">Transferase</keyword>
<name>A0A8H6JB15_9PEZI</name>
<keyword evidence="2" id="KW-0548">Nucleotidyltransferase</keyword>
<evidence type="ECO:0000313" key="3">
    <source>
        <dbReference type="Proteomes" id="UP000639643"/>
    </source>
</evidence>
<dbReference type="Pfam" id="PF00075">
    <property type="entry name" value="RNase_H"/>
    <property type="match status" value="1"/>
</dbReference>
<evidence type="ECO:0000259" key="1">
    <source>
        <dbReference type="PROSITE" id="PS50879"/>
    </source>
</evidence>
<dbReference type="PROSITE" id="PS50879">
    <property type="entry name" value="RNASE_H_1"/>
    <property type="match status" value="1"/>
</dbReference>
<dbReference type="InterPro" id="IPR036397">
    <property type="entry name" value="RNaseH_sf"/>
</dbReference>
<comment type="caution">
    <text evidence="2">The sequence shown here is derived from an EMBL/GenBank/DDBJ whole genome shotgun (WGS) entry which is preliminary data.</text>
</comment>
<dbReference type="Proteomes" id="UP000639643">
    <property type="component" value="Unassembled WGS sequence"/>
</dbReference>
<gene>
    <name evidence="2" type="ORF">CMUS01_13609</name>
</gene>
<sequence length="265" mass="29791">MSTSQRRSDLEKLRIRLDQFYLAEDIEQSRDGRLQSDPAVISSILERTGLSKGTFKYHQKALLTARDIASGGPVQVHWVPGHCEIPGNELADKLANEGASKSVPSPEPLATIAGIRHLAKDVIKSRLADWWDNAERPRRYAFDDLQPPFQCPSELMMPRGLLHHLLAARSGHGDFRAYHQRFPFRPEESRDPRCRCGESKSTAHAVYCRHNTRIRHLWPIPMVNGDKGPAPTAPASAYWHALLQDSCAFSRFDKVTGFFSGLPTS</sequence>
<reference evidence="2" key="1">
    <citation type="journal article" date="2020" name="Phytopathology">
        <title>Genome Sequence Resources of Colletotrichum truncatum, C. plurivorum, C. musicola, and C. sojae: Four Species Pathogenic to Soybean (Glycine max).</title>
        <authorList>
            <person name="Rogerio F."/>
            <person name="Boufleur T.R."/>
            <person name="Ciampi-Guillardi M."/>
            <person name="Sukno S.A."/>
            <person name="Thon M.R."/>
            <person name="Massola Junior N.S."/>
            <person name="Baroncelli R."/>
        </authorList>
    </citation>
    <scope>NUCLEOTIDE SEQUENCE</scope>
    <source>
        <strain evidence="2">LFN0074</strain>
    </source>
</reference>
<dbReference type="AlphaFoldDB" id="A0A8H6JB15"/>
<organism evidence="2 3">
    <name type="scientific">Colletotrichum musicola</name>
    <dbReference type="NCBI Taxonomy" id="2175873"/>
    <lineage>
        <taxon>Eukaryota</taxon>
        <taxon>Fungi</taxon>
        <taxon>Dikarya</taxon>
        <taxon>Ascomycota</taxon>
        <taxon>Pezizomycotina</taxon>
        <taxon>Sordariomycetes</taxon>
        <taxon>Hypocreomycetidae</taxon>
        <taxon>Glomerellales</taxon>
        <taxon>Glomerellaceae</taxon>
        <taxon>Colletotrichum</taxon>
        <taxon>Colletotrichum orchidearum species complex</taxon>
    </lineage>
</organism>
<dbReference type="SUPFAM" id="SSF53098">
    <property type="entry name" value="Ribonuclease H-like"/>
    <property type="match status" value="1"/>
</dbReference>
<dbReference type="EMBL" id="WIGM01000878">
    <property type="protein sequence ID" value="KAF6809755.1"/>
    <property type="molecule type" value="Genomic_DNA"/>
</dbReference>
<feature type="domain" description="RNase H type-1" evidence="1">
    <location>
        <begin position="1"/>
        <end position="100"/>
    </location>
</feature>
<dbReference type="GO" id="GO:0004523">
    <property type="term" value="F:RNA-DNA hybrid ribonuclease activity"/>
    <property type="evidence" value="ECO:0007669"/>
    <property type="project" value="InterPro"/>
</dbReference>
<keyword evidence="3" id="KW-1185">Reference proteome</keyword>
<dbReference type="InterPro" id="IPR002156">
    <property type="entry name" value="RNaseH_domain"/>
</dbReference>
<accession>A0A8H6JB15</accession>
<dbReference type="Gene3D" id="3.30.420.10">
    <property type="entry name" value="Ribonuclease H-like superfamily/Ribonuclease H"/>
    <property type="match status" value="1"/>
</dbReference>
<evidence type="ECO:0000313" key="2">
    <source>
        <dbReference type="EMBL" id="KAF6809755.1"/>
    </source>
</evidence>